<name>A0A097KK01_9CHLO</name>
<dbReference type="EMBL" id="KM462862">
    <property type="protein sequence ID" value="AIT93531.1"/>
    <property type="molecule type" value="Genomic_DNA"/>
</dbReference>
<geneLocation type="chloroplast" evidence="7"/>
<feature type="region of interest" description="Disordered" evidence="6">
    <location>
        <begin position="62"/>
        <end position="81"/>
    </location>
</feature>
<keyword evidence="3 4" id="KW-0687">Ribonucleoprotein</keyword>
<dbReference type="Gene3D" id="3.30.1490.10">
    <property type="match status" value="1"/>
</dbReference>
<keyword evidence="2 4" id="KW-0689">Ribosomal protein</keyword>
<dbReference type="InterPro" id="IPR000630">
    <property type="entry name" value="Ribosomal_uS8"/>
</dbReference>
<dbReference type="PANTHER" id="PTHR11758">
    <property type="entry name" value="40S RIBOSOMAL PROTEIN S15A"/>
    <property type="match status" value="1"/>
</dbReference>
<gene>
    <name evidence="4 7" type="primary">rps8</name>
</gene>
<dbReference type="GO" id="GO:0019843">
    <property type="term" value="F:rRNA binding"/>
    <property type="evidence" value="ECO:0007669"/>
    <property type="project" value="UniProtKB-UniRule"/>
</dbReference>
<evidence type="ECO:0000256" key="3">
    <source>
        <dbReference type="ARBA" id="ARBA00023274"/>
    </source>
</evidence>
<evidence type="ECO:0000256" key="1">
    <source>
        <dbReference type="ARBA" id="ARBA00006471"/>
    </source>
</evidence>
<dbReference type="GO" id="GO:0003735">
    <property type="term" value="F:structural constituent of ribosome"/>
    <property type="evidence" value="ECO:0007669"/>
    <property type="project" value="InterPro"/>
</dbReference>
<protein>
    <recommendedName>
        <fullName evidence="4">Small ribosomal subunit protein uS8c</fullName>
    </recommendedName>
</protein>
<sequence length="193" mass="21728">MVNDTISDILTRIRNANLIKSRTVSIPVTRIGKQISEILEKQGFIESFEVFSLTKSKKDKNGEEAKLNNSLESQGSAGEKRETALVQKESQKLFKKNHLSTDGRILKKLQSKASSSSEKIIIYLKYQDRTKKPCITNLKRISRPGLRIYANYKEIPKVLGGMGIAILSTSKGIMTDREARFHKIGGEILCSIW</sequence>
<comment type="similarity">
    <text evidence="1 4 5">Belongs to the universal ribosomal protein uS8 family.</text>
</comment>
<keyword evidence="7" id="KW-0150">Chloroplast</keyword>
<dbReference type="FunFam" id="3.30.1490.10:FF:000001">
    <property type="entry name" value="30S ribosomal protein S8"/>
    <property type="match status" value="1"/>
</dbReference>
<dbReference type="PROSITE" id="PS00053">
    <property type="entry name" value="RIBOSOMAL_S8"/>
    <property type="match status" value="1"/>
</dbReference>
<dbReference type="GO" id="GO:0006412">
    <property type="term" value="P:translation"/>
    <property type="evidence" value="ECO:0007669"/>
    <property type="project" value="UniProtKB-UniRule"/>
</dbReference>
<keyword evidence="4" id="KW-0694">RNA-binding</keyword>
<evidence type="ECO:0000313" key="7">
    <source>
        <dbReference type="EMBL" id="AIT93531.1"/>
    </source>
</evidence>
<feature type="compositionally biased region" description="Polar residues" evidence="6">
    <location>
        <begin position="67"/>
        <end position="76"/>
    </location>
</feature>
<dbReference type="InterPro" id="IPR047863">
    <property type="entry name" value="Ribosomal_uS8_CS"/>
</dbReference>
<accession>A0A097KK01</accession>
<evidence type="ECO:0000256" key="5">
    <source>
        <dbReference type="RuleBase" id="RU003660"/>
    </source>
</evidence>
<organism evidence="7">
    <name type="scientific">Prasiolopsis wulf-kochii</name>
    <dbReference type="NCBI Taxonomy" id="3239232"/>
    <lineage>
        <taxon>Eukaryota</taxon>
        <taxon>Viridiplantae</taxon>
        <taxon>Chlorophyta</taxon>
        <taxon>core chlorophytes</taxon>
        <taxon>Trebouxiophyceae</taxon>
        <taxon>Prasiolales</taxon>
        <taxon>Prasiolaceae</taxon>
        <taxon>Prasiolopsis</taxon>
    </lineage>
</organism>
<proteinExistence type="inferred from homology"/>
<dbReference type="GO" id="GO:1990904">
    <property type="term" value="C:ribonucleoprotein complex"/>
    <property type="evidence" value="ECO:0007669"/>
    <property type="project" value="UniProtKB-KW"/>
</dbReference>
<comment type="subunit">
    <text evidence="4">Part of the 30S ribosomal subunit.</text>
</comment>
<keyword evidence="7" id="KW-0934">Plastid</keyword>
<evidence type="ECO:0000256" key="2">
    <source>
        <dbReference type="ARBA" id="ARBA00022980"/>
    </source>
</evidence>
<evidence type="ECO:0000256" key="6">
    <source>
        <dbReference type="SAM" id="MobiDB-lite"/>
    </source>
</evidence>
<dbReference type="InterPro" id="IPR035987">
    <property type="entry name" value="Ribosomal_uS8_sf"/>
</dbReference>
<dbReference type="GO" id="GO:0005840">
    <property type="term" value="C:ribosome"/>
    <property type="evidence" value="ECO:0007669"/>
    <property type="project" value="UniProtKB-KW"/>
</dbReference>
<dbReference type="GO" id="GO:0009507">
    <property type="term" value="C:chloroplast"/>
    <property type="evidence" value="ECO:0007669"/>
    <property type="project" value="UniProtKB-SubCell"/>
</dbReference>
<keyword evidence="4" id="KW-0699">rRNA-binding</keyword>
<comment type="subcellular location">
    <subcellularLocation>
        <location evidence="4">Plastid</location>
        <location evidence="4">Chloroplast</location>
    </subcellularLocation>
</comment>
<dbReference type="SUPFAM" id="SSF56047">
    <property type="entry name" value="Ribosomal protein S8"/>
    <property type="match status" value="1"/>
</dbReference>
<comment type="function">
    <text evidence="4">One of the primary rRNA binding proteins, it binds directly to 16S rRNA central domain where it helps coordinate assembly of the platform of the 30S subunit.</text>
</comment>
<reference evidence="7" key="1">
    <citation type="journal article" date="2014" name="BMC Evol. Biol.">
        <title>Chloroplast phylogenomic analysis resolves deep-level relationships within the green algal class Trebouxiophyceae.</title>
        <authorList>
            <person name="Lemieux C."/>
            <person name="Otis C."/>
            <person name="Turmel M."/>
        </authorList>
    </citation>
    <scope>NUCLEOTIDE SEQUENCE</scope>
</reference>
<dbReference type="HAMAP" id="MF_01302_B">
    <property type="entry name" value="Ribosomal_uS8_B"/>
    <property type="match status" value="1"/>
</dbReference>
<dbReference type="Gene3D" id="3.30.1370.30">
    <property type="match status" value="1"/>
</dbReference>
<dbReference type="Pfam" id="PF00410">
    <property type="entry name" value="Ribosomal_S8"/>
    <property type="match status" value="2"/>
</dbReference>
<evidence type="ECO:0000256" key="4">
    <source>
        <dbReference type="HAMAP-Rule" id="MF_01302"/>
    </source>
</evidence>
<dbReference type="AlphaFoldDB" id="A0A097KK01"/>